<sequence length="95" mass="10682">RSVVNIIPERAKNIPRQHKPQLSQIIDVKKCSNFFAKNYIKIEDICFPGVNLTSSKENLAQLEKELASMSVQDAVNDNGDGTVVKEFCNFLRISS</sequence>
<gene>
    <name evidence="1" type="ORF">AFUS01_LOCUS3682</name>
</gene>
<evidence type="ECO:0000313" key="1">
    <source>
        <dbReference type="EMBL" id="CAG7692601.1"/>
    </source>
</evidence>
<dbReference type="Proteomes" id="UP000708208">
    <property type="component" value="Unassembled WGS sequence"/>
</dbReference>
<name>A0A8J2NPZ0_9HEXA</name>
<accession>A0A8J2NPZ0</accession>
<protein>
    <submittedName>
        <fullName evidence="1">Uncharacterized protein</fullName>
    </submittedName>
</protein>
<organism evidence="1 2">
    <name type="scientific">Allacma fusca</name>
    <dbReference type="NCBI Taxonomy" id="39272"/>
    <lineage>
        <taxon>Eukaryota</taxon>
        <taxon>Metazoa</taxon>
        <taxon>Ecdysozoa</taxon>
        <taxon>Arthropoda</taxon>
        <taxon>Hexapoda</taxon>
        <taxon>Collembola</taxon>
        <taxon>Symphypleona</taxon>
        <taxon>Sminthuridae</taxon>
        <taxon>Allacma</taxon>
    </lineage>
</organism>
<comment type="caution">
    <text evidence="1">The sequence shown here is derived from an EMBL/GenBank/DDBJ whole genome shotgun (WGS) entry which is preliminary data.</text>
</comment>
<evidence type="ECO:0000313" key="2">
    <source>
        <dbReference type="Proteomes" id="UP000708208"/>
    </source>
</evidence>
<feature type="non-terminal residue" evidence="1">
    <location>
        <position position="1"/>
    </location>
</feature>
<dbReference type="AlphaFoldDB" id="A0A8J2NPZ0"/>
<proteinExistence type="predicted"/>
<reference evidence="1" key="1">
    <citation type="submission" date="2021-06" db="EMBL/GenBank/DDBJ databases">
        <authorList>
            <person name="Hodson N. C."/>
            <person name="Mongue J. A."/>
            <person name="Jaron S. K."/>
        </authorList>
    </citation>
    <scope>NUCLEOTIDE SEQUENCE</scope>
</reference>
<dbReference type="EMBL" id="CAJVCH010022262">
    <property type="protein sequence ID" value="CAG7692601.1"/>
    <property type="molecule type" value="Genomic_DNA"/>
</dbReference>
<keyword evidence="2" id="KW-1185">Reference proteome</keyword>